<organism evidence="4 5">
    <name type="scientific">Candidatus Daviesbacteria bacterium RIFCSPHIGHO2_02_FULL_41_10</name>
    <dbReference type="NCBI Taxonomy" id="1797774"/>
    <lineage>
        <taxon>Bacteria</taxon>
        <taxon>Candidatus Daviesiibacteriota</taxon>
    </lineage>
</organism>
<name>A0A1F5JY34_9BACT</name>
<evidence type="ECO:0000259" key="3">
    <source>
        <dbReference type="Pfam" id="PF13439"/>
    </source>
</evidence>
<dbReference type="Gene3D" id="3.40.50.2000">
    <property type="entry name" value="Glycogen Phosphorylase B"/>
    <property type="match status" value="2"/>
</dbReference>
<dbReference type="Pfam" id="PF00534">
    <property type="entry name" value="Glycos_transf_1"/>
    <property type="match status" value="1"/>
</dbReference>
<dbReference type="InterPro" id="IPR001296">
    <property type="entry name" value="Glyco_trans_1"/>
</dbReference>
<evidence type="ECO:0000313" key="4">
    <source>
        <dbReference type="EMBL" id="OGE33559.1"/>
    </source>
</evidence>
<dbReference type="EMBL" id="MFDB01000008">
    <property type="protein sequence ID" value="OGE33559.1"/>
    <property type="molecule type" value="Genomic_DNA"/>
</dbReference>
<dbReference type="PANTHER" id="PTHR46401">
    <property type="entry name" value="GLYCOSYLTRANSFERASE WBBK-RELATED"/>
    <property type="match status" value="1"/>
</dbReference>
<sequence length="356" mass="40324">MKIAINTLPLKTAHKGRGIGYYTGHLLEALKEEGVKVVEFTNLSEVRDVDVVHYPWFDLFRHTLPVRKKFPTVVTIHDVMPLVFHDHYPAGIRGRINLFLQKMALVNCRYVITDSEVSKKDITKFLKIKNEKISVIPLAADPEFTIIKKDTDLMRVKRQYRLSDRFLLYVGDANWVKNLPFLIEGFRELLKTPDFADIKLVLVGGVFLKDVENIDHPELRSLKLVNKMIKQYGLEGHIIRPGQIENSELVIFYNLATIYVQPSVYEGFGLPLLQAFACGTPVASSNQGSLPETGGQAALYFDPANLRHFTSIVGELLRSASLRSKYSKLGLNQAAKFSWEKTAGMTLSVYQKAVKK</sequence>
<dbReference type="PANTHER" id="PTHR46401:SF2">
    <property type="entry name" value="GLYCOSYLTRANSFERASE WBBK-RELATED"/>
    <property type="match status" value="1"/>
</dbReference>
<evidence type="ECO:0000256" key="1">
    <source>
        <dbReference type="ARBA" id="ARBA00022679"/>
    </source>
</evidence>
<protein>
    <recommendedName>
        <fullName evidence="6">Glycosyl transferase family 1 domain-containing protein</fullName>
    </recommendedName>
</protein>
<dbReference type="CDD" id="cd03809">
    <property type="entry name" value="GT4_MtfB-like"/>
    <property type="match status" value="1"/>
</dbReference>
<evidence type="ECO:0000313" key="5">
    <source>
        <dbReference type="Proteomes" id="UP000177258"/>
    </source>
</evidence>
<accession>A0A1F5JY34</accession>
<dbReference type="GO" id="GO:0016757">
    <property type="term" value="F:glycosyltransferase activity"/>
    <property type="evidence" value="ECO:0007669"/>
    <property type="project" value="InterPro"/>
</dbReference>
<reference evidence="4 5" key="1">
    <citation type="journal article" date="2016" name="Nat. Commun.">
        <title>Thousands of microbial genomes shed light on interconnected biogeochemical processes in an aquifer system.</title>
        <authorList>
            <person name="Anantharaman K."/>
            <person name="Brown C.T."/>
            <person name="Hug L.A."/>
            <person name="Sharon I."/>
            <person name="Castelle C.J."/>
            <person name="Probst A.J."/>
            <person name="Thomas B.C."/>
            <person name="Singh A."/>
            <person name="Wilkins M.J."/>
            <person name="Karaoz U."/>
            <person name="Brodie E.L."/>
            <person name="Williams K.H."/>
            <person name="Hubbard S.S."/>
            <person name="Banfield J.F."/>
        </authorList>
    </citation>
    <scope>NUCLEOTIDE SEQUENCE [LARGE SCALE GENOMIC DNA]</scope>
</reference>
<dbReference type="Proteomes" id="UP000177258">
    <property type="component" value="Unassembled WGS sequence"/>
</dbReference>
<feature type="domain" description="Glycosyltransferase subfamily 4-like N-terminal" evidence="3">
    <location>
        <begin position="48"/>
        <end position="143"/>
    </location>
</feature>
<proteinExistence type="predicted"/>
<evidence type="ECO:0008006" key="6">
    <source>
        <dbReference type="Google" id="ProtNLM"/>
    </source>
</evidence>
<dbReference type="AlphaFoldDB" id="A0A1F5JY34"/>
<dbReference type="Pfam" id="PF13439">
    <property type="entry name" value="Glyco_transf_4"/>
    <property type="match status" value="1"/>
</dbReference>
<keyword evidence="1" id="KW-0808">Transferase</keyword>
<comment type="caution">
    <text evidence="4">The sequence shown here is derived from an EMBL/GenBank/DDBJ whole genome shotgun (WGS) entry which is preliminary data.</text>
</comment>
<feature type="domain" description="Glycosyl transferase family 1" evidence="2">
    <location>
        <begin position="156"/>
        <end position="328"/>
    </location>
</feature>
<dbReference type="SUPFAM" id="SSF53756">
    <property type="entry name" value="UDP-Glycosyltransferase/glycogen phosphorylase"/>
    <property type="match status" value="1"/>
</dbReference>
<evidence type="ECO:0000259" key="2">
    <source>
        <dbReference type="Pfam" id="PF00534"/>
    </source>
</evidence>
<gene>
    <name evidence="4" type="ORF">A3D83_01145</name>
</gene>
<dbReference type="InterPro" id="IPR028098">
    <property type="entry name" value="Glyco_trans_4-like_N"/>
</dbReference>